<dbReference type="RefSeq" id="WP_184032669.1">
    <property type="nucleotide sequence ID" value="NZ_BAABAR010000002.1"/>
</dbReference>
<evidence type="ECO:0000259" key="9">
    <source>
        <dbReference type="Pfam" id="PF01850"/>
    </source>
</evidence>
<evidence type="ECO:0000256" key="4">
    <source>
        <dbReference type="ARBA" id="ARBA00022723"/>
    </source>
</evidence>
<keyword evidence="2 8" id="KW-1277">Toxin-antitoxin system</keyword>
<comment type="cofactor">
    <cofactor evidence="1 8">
        <name>Mg(2+)</name>
        <dbReference type="ChEBI" id="CHEBI:18420"/>
    </cofactor>
</comment>
<keyword evidence="10" id="KW-0255">Endonuclease</keyword>
<keyword evidence="4 8" id="KW-0479">Metal-binding</keyword>
<evidence type="ECO:0000256" key="1">
    <source>
        <dbReference type="ARBA" id="ARBA00001946"/>
    </source>
</evidence>
<evidence type="ECO:0000256" key="2">
    <source>
        <dbReference type="ARBA" id="ARBA00022649"/>
    </source>
</evidence>
<dbReference type="GO" id="GO:0004519">
    <property type="term" value="F:endonuclease activity"/>
    <property type="evidence" value="ECO:0007669"/>
    <property type="project" value="UniProtKB-KW"/>
</dbReference>
<gene>
    <name evidence="8" type="primary">vapC</name>
    <name evidence="10" type="ORF">FHS97_000315</name>
</gene>
<evidence type="ECO:0000256" key="8">
    <source>
        <dbReference type="HAMAP-Rule" id="MF_00265"/>
    </source>
</evidence>
<dbReference type="HAMAP" id="MF_00265">
    <property type="entry name" value="VapC_Nob1"/>
    <property type="match status" value="1"/>
</dbReference>
<dbReference type="Pfam" id="PF01850">
    <property type="entry name" value="PIN"/>
    <property type="match status" value="1"/>
</dbReference>
<dbReference type="InterPro" id="IPR050556">
    <property type="entry name" value="Type_II_TA_system_RNase"/>
</dbReference>
<keyword evidence="8" id="KW-0800">Toxin</keyword>
<sequence length="130" mass="14168">MNNYLLDTNACIDFLLGRSDPLARRMGAAFGQLHVSAITAGELLVGNRTSREPDKDAKRIDTFLAALAVLAFDGEAAIAYARMVRAVGMRRGSFDRLIAAQAIAGGLTLVTNNERDFADIPDLKIENWTR</sequence>
<keyword evidence="6 8" id="KW-0460">Magnesium</keyword>
<comment type="similarity">
    <text evidence="7 8">Belongs to the PINc/VapC protein family.</text>
</comment>
<evidence type="ECO:0000256" key="5">
    <source>
        <dbReference type="ARBA" id="ARBA00022801"/>
    </source>
</evidence>
<proteinExistence type="inferred from homology"/>
<dbReference type="CDD" id="cd18736">
    <property type="entry name" value="PIN_CcVapC1-like"/>
    <property type="match status" value="1"/>
</dbReference>
<keyword evidence="5 8" id="KW-0378">Hydrolase</keyword>
<comment type="caution">
    <text evidence="10">The sequence shown here is derived from an EMBL/GenBank/DDBJ whole genome shotgun (WGS) entry which is preliminary data.</text>
</comment>
<comment type="function">
    <text evidence="8">Toxic component of a toxin-antitoxin (TA) system. An RNase.</text>
</comment>
<accession>A0ABR6N0V0</accession>
<feature type="binding site" evidence="8">
    <location>
        <position position="95"/>
    </location>
    <ligand>
        <name>Mg(2+)</name>
        <dbReference type="ChEBI" id="CHEBI:18420"/>
    </ligand>
</feature>
<dbReference type="Proteomes" id="UP000560131">
    <property type="component" value="Unassembled WGS sequence"/>
</dbReference>
<protein>
    <recommendedName>
        <fullName evidence="8">Ribonuclease VapC</fullName>
        <shortName evidence="8">RNase VapC</shortName>
        <ecNumber evidence="8">3.1.-.-</ecNumber>
    </recommendedName>
    <alternativeName>
        <fullName evidence="8">Toxin VapC</fullName>
    </alternativeName>
</protein>
<name>A0ABR6N0V0_9SPHN</name>
<dbReference type="PANTHER" id="PTHR33653:SF1">
    <property type="entry name" value="RIBONUCLEASE VAPC2"/>
    <property type="match status" value="1"/>
</dbReference>
<dbReference type="EMBL" id="JACIJN010000001">
    <property type="protein sequence ID" value="MBB5724415.1"/>
    <property type="molecule type" value="Genomic_DNA"/>
</dbReference>
<evidence type="ECO:0000256" key="7">
    <source>
        <dbReference type="ARBA" id="ARBA00038093"/>
    </source>
</evidence>
<dbReference type="Gene3D" id="3.40.50.1010">
    <property type="entry name" value="5'-nuclease"/>
    <property type="match status" value="1"/>
</dbReference>
<evidence type="ECO:0000256" key="3">
    <source>
        <dbReference type="ARBA" id="ARBA00022722"/>
    </source>
</evidence>
<dbReference type="InterPro" id="IPR002716">
    <property type="entry name" value="PIN_dom"/>
</dbReference>
<dbReference type="EC" id="3.1.-.-" evidence="8"/>
<dbReference type="InterPro" id="IPR029060">
    <property type="entry name" value="PIN-like_dom_sf"/>
</dbReference>
<feature type="binding site" evidence="8">
    <location>
        <position position="7"/>
    </location>
    <ligand>
        <name>Mg(2+)</name>
        <dbReference type="ChEBI" id="CHEBI:18420"/>
    </ligand>
</feature>
<dbReference type="InterPro" id="IPR022907">
    <property type="entry name" value="VapC_family"/>
</dbReference>
<reference evidence="10 11" key="1">
    <citation type="submission" date="2020-08" db="EMBL/GenBank/DDBJ databases">
        <title>Genomic Encyclopedia of Type Strains, Phase IV (KMG-IV): sequencing the most valuable type-strain genomes for metagenomic binning, comparative biology and taxonomic classification.</title>
        <authorList>
            <person name="Goeker M."/>
        </authorList>
    </citation>
    <scope>NUCLEOTIDE SEQUENCE [LARGE SCALE GENOMIC DNA]</scope>
    <source>
        <strain evidence="10 11">DSM 101535</strain>
    </source>
</reference>
<keyword evidence="11" id="KW-1185">Reference proteome</keyword>
<dbReference type="SUPFAM" id="SSF88723">
    <property type="entry name" value="PIN domain-like"/>
    <property type="match status" value="1"/>
</dbReference>
<feature type="domain" description="PIN" evidence="9">
    <location>
        <begin position="4"/>
        <end position="121"/>
    </location>
</feature>
<keyword evidence="3 8" id="KW-0540">Nuclease</keyword>
<evidence type="ECO:0000313" key="10">
    <source>
        <dbReference type="EMBL" id="MBB5724415.1"/>
    </source>
</evidence>
<dbReference type="PANTHER" id="PTHR33653">
    <property type="entry name" value="RIBONUCLEASE VAPC2"/>
    <property type="match status" value="1"/>
</dbReference>
<organism evidence="10 11">
    <name type="scientific">Sphingomonas endophytica</name>
    <dbReference type="NCBI Taxonomy" id="869719"/>
    <lineage>
        <taxon>Bacteria</taxon>
        <taxon>Pseudomonadati</taxon>
        <taxon>Pseudomonadota</taxon>
        <taxon>Alphaproteobacteria</taxon>
        <taxon>Sphingomonadales</taxon>
        <taxon>Sphingomonadaceae</taxon>
        <taxon>Sphingomonas</taxon>
    </lineage>
</organism>
<dbReference type="GO" id="GO:0016787">
    <property type="term" value="F:hydrolase activity"/>
    <property type="evidence" value="ECO:0007669"/>
    <property type="project" value="UniProtKB-KW"/>
</dbReference>
<evidence type="ECO:0000313" key="11">
    <source>
        <dbReference type="Proteomes" id="UP000560131"/>
    </source>
</evidence>
<evidence type="ECO:0000256" key="6">
    <source>
        <dbReference type="ARBA" id="ARBA00022842"/>
    </source>
</evidence>